<dbReference type="Proteomes" id="UP000663855">
    <property type="component" value="Unassembled WGS sequence"/>
</dbReference>
<dbReference type="InterPro" id="IPR018289">
    <property type="entry name" value="MULE_transposase_dom"/>
</dbReference>
<dbReference type="Pfam" id="PF10551">
    <property type="entry name" value="MULE"/>
    <property type="match status" value="1"/>
</dbReference>
<keyword evidence="3" id="KW-0862">Zinc</keyword>
<protein>
    <recommendedName>
        <fullName evidence="8">MULE transposase domain-containing protein</fullName>
    </recommendedName>
</protein>
<evidence type="ECO:0000259" key="5">
    <source>
        <dbReference type="Pfam" id="PF10551"/>
    </source>
</evidence>
<name>A0A816C6X4_9BILA</name>
<organism evidence="6 7">
    <name type="scientific">Rotaria magnacalcarata</name>
    <dbReference type="NCBI Taxonomy" id="392030"/>
    <lineage>
        <taxon>Eukaryota</taxon>
        <taxon>Metazoa</taxon>
        <taxon>Spiralia</taxon>
        <taxon>Gnathifera</taxon>
        <taxon>Rotifera</taxon>
        <taxon>Eurotatoria</taxon>
        <taxon>Bdelloidea</taxon>
        <taxon>Philodinida</taxon>
        <taxon>Philodinidae</taxon>
        <taxon>Rotaria</taxon>
    </lineage>
</organism>
<evidence type="ECO:0000256" key="1">
    <source>
        <dbReference type="ARBA" id="ARBA00022723"/>
    </source>
</evidence>
<evidence type="ECO:0000256" key="3">
    <source>
        <dbReference type="ARBA" id="ARBA00022833"/>
    </source>
</evidence>
<keyword evidence="1" id="KW-0479">Metal-binding</keyword>
<dbReference type="Gene3D" id="2.20.25.240">
    <property type="match status" value="1"/>
</dbReference>
<feature type="domain" description="FLYWCH-type" evidence="4">
    <location>
        <begin position="4"/>
        <end position="56"/>
    </location>
</feature>
<keyword evidence="2" id="KW-0863">Zinc-finger</keyword>
<reference evidence="6" key="1">
    <citation type="submission" date="2021-02" db="EMBL/GenBank/DDBJ databases">
        <authorList>
            <person name="Nowell W R."/>
        </authorList>
    </citation>
    <scope>NUCLEOTIDE SEQUENCE</scope>
</reference>
<dbReference type="EMBL" id="CAJNOV010018514">
    <property type="protein sequence ID" value="CAF1620849.1"/>
    <property type="molecule type" value="Genomic_DNA"/>
</dbReference>
<evidence type="ECO:0000259" key="4">
    <source>
        <dbReference type="Pfam" id="PF04500"/>
    </source>
</evidence>
<dbReference type="PANTHER" id="PTHR47160">
    <property type="entry name" value="PUTATIVE-RELATED"/>
    <property type="match status" value="1"/>
</dbReference>
<gene>
    <name evidence="6" type="ORF">CJN711_LOCUS37897</name>
</gene>
<dbReference type="Pfam" id="PF04500">
    <property type="entry name" value="FLYWCH"/>
    <property type="match status" value="1"/>
</dbReference>
<accession>A0A816C6X4</accession>
<evidence type="ECO:0000313" key="6">
    <source>
        <dbReference type="EMBL" id="CAF1620849.1"/>
    </source>
</evidence>
<evidence type="ECO:0000256" key="2">
    <source>
        <dbReference type="ARBA" id="ARBA00022771"/>
    </source>
</evidence>
<dbReference type="InterPro" id="IPR007588">
    <property type="entry name" value="Znf_FLYWCH"/>
</dbReference>
<comment type="caution">
    <text evidence="6">The sequence shown here is derived from an EMBL/GenBank/DDBJ whole genome shotgun (WGS) entry which is preliminary data.</text>
</comment>
<dbReference type="GO" id="GO:0008270">
    <property type="term" value="F:zinc ion binding"/>
    <property type="evidence" value="ECO:0007669"/>
    <property type="project" value="UniProtKB-KW"/>
</dbReference>
<dbReference type="AlphaFoldDB" id="A0A816C6X4"/>
<evidence type="ECO:0008006" key="8">
    <source>
        <dbReference type="Google" id="ProtNLM"/>
    </source>
</evidence>
<feature type="domain" description="MULE transposase" evidence="5">
    <location>
        <begin position="177"/>
        <end position="268"/>
    </location>
</feature>
<proteinExistence type="predicted"/>
<sequence length="453" mass="53282">MSIVKSSKNKDQLLLDGYRYRRANKCLVVWRCCKNNCAGRVRFDGAEYIKVTEHFHAPNPEEIISMEFKSNITSGATTSHDPPRRIIHQALLNVNKNNGSAVPNYSSNQRTIERRRKKQDIPIPTPITFTDINIPDELRTTNNGDRFLLYDNGDSSRRIIILSPDEDLDRLSNSEHWHCDGTFKLCPQLFYQLYTIHGHLCGRSLPLVYCYVAGKDEDTYGEIFDIILKNLSQRPKSITIDFEKAVENVVRQQLPMTTIGFCFFHFKKALWKQIQTRGLQQLFLENHEARHYLKNFACLTFIPEQFVIIEFERLQADAPDSINDFIDYYEGNFIGRPIRNNRRRQPRYAIAMWNCYLRLDQQLPRTNNSSEGWHRALQHSARSHPTIYESIKDLKMEQHATSIMAEQLQAGLMKLRRRVKYERLDEQLQQLVSSFHLLTRDMYFKRARALFYF</sequence>
<evidence type="ECO:0000313" key="7">
    <source>
        <dbReference type="Proteomes" id="UP000663855"/>
    </source>
</evidence>
<dbReference type="PANTHER" id="PTHR47160:SF10">
    <property type="entry name" value="MULE TRANSPOSASE DOMAIN-CONTAINING PROTEIN"/>
    <property type="match status" value="1"/>
</dbReference>